<evidence type="ECO:0000313" key="2">
    <source>
        <dbReference type="Proteomes" id="UP000241085"/>
    </source>
</evidence>
<dbReference type="Proteomes" id="UP000241085">
    <property type="component" value="Unassembled WGS sequence"/>
</dbReference>
<organism evidence="1 2">
    <name type="scientific">Rathayibacter caricis DSM 15933</name>
    <dbReference type="NCBI Taxonomy" id="1328867"/>
    <lineage>
        <taxon>Bacteria</taxon>
        <taxon>Bacillati</taxon>
        <taxon>Actinomycetota</taxon>
        <taxon>Actinomycetes</taxon>
        <taxon>Micrococcales</taxon>
        <taxon>Microbacteriaceae</taxon>
        <taxon>Rathayibacter</taxon>
    </lineage>
</organism>
<proteinExistence type="predicted"/>
<dbReference type="PROSITE" id="PS51318">
    <property type="entry name" value="TAT"/>
    <property type="match status" value="1"/>
</dbReference>
<sequence>MTHNQPDFVRDSNGGVQRRTLVAGAAWTIPVVATAVGAPLAAASGEAPTLAFTNGPYTVAACGTLKDVVIKATTDGTTAPPTGTLVTVTLPAGLTWSNGETGSRPFSTDANGEVVLSGVKASGTAATVTIAASTSSATAAAPVTVSAAGNAWAYVHETNSAASMGGNRSGVVGNGYFLDSEGNLYYYENPNPVATGVASAVGYLDAANNHYVDYVKTDGSSFAYRAEDNNTASFGGDRSTAVGNGYFLSPDGGLYYYENPNPVATGVTSAFGYLDTANNHYVDYIDSTGNAFGYRVEDNNTASFGGPRSKAVGNGYFLSPDGGLYYYENPNPVATGVTSAIGYMDSANNHYVDYVDSTGNSFTYRVEDNSTASHGGDRSTAVGVGYFLSPEGGLYYYNEPNPIATGVTAAIGYIDAGNNHYVDYVTAPAC</sequence>
<evidence type="ECO:0000313" key="1">
    <source>
        <dbReference type="EMBL" id="PTL72037.1"/>
    </source>
</evidence>
<dbReference type="InterPro" id="IPR006311">
    <property type="entry name" value="TAT_signal"/>
</dbReference>
<keyword evidence="2" id="KW-1185">Reference proteome</keyword>
<accession>A0A2T4UR87</accession>
<protein>
    <submittedName>
        <fullName evidence="1">Uncharacterized protein</fullName>
    </submittedName>
</protein>
<reference evidence="1 2" key="1">
    <citation type="submission" date="2018-03" db="EMBL/GenBank/DDBJ databases">
        <title>Bacteriophage NCPPB3778 and a type I-E CRISPR drive the evolution of the US Biological Select Agent, Rathayibacter toxicus.</title>
        <authorList>
            <person name="Davis E.W.II."/>
            <person name="Tabima J.F."/>
            <person name="Weisberg A.J."/>
            <person name="Dantas Lopes L."/>
            <person name="Wiseman M.S."/>
            <person name="Wiseman M.S."/>
            <person name="Pupko T."/>
            <person name="Belcher M.S."/>
            <person name="Sechler A.J."/>
            <person name="Tancos M.A."/>
            <person name="Schroeder B.K."/>
            <person name="Murray T.D."/>
            <person name="Luster D.G."/>
            <person name="Schneider W.L."/>
            <person name="Rogers E."/>
            <person name="Andreote F.D."/>
            <person name="Grunwald N.J."/>
            <person name="Putnam M.L."/>
            <person name="Chang J.H."/>
        </authorList>
    </citation>
    <scope>NUCLEOTIDE SEQUENCE [LARGE SCALE GENOMIC DNA]</scope>
    <source>
        <strain evidence="1 2">DSM 15933</strain>
    </source>
</reference>
<dbReference type="AlphaFoldDB" id="A0A2T4UR87"/>
<dbReference type="EMBL" id="PZPL01000001">
    <property type="protein sequence ID" value="PTL72037.1"/>
    <property type="molecule type" value="Genomic_DNA"/>
</dbReference>
<name>A0A2T4UR87_9MICO</name>
<comment type="caution">
    <text evidence="1">The sequence shown here is derived from an EMBL/GenBank/DDBJ whole genome shotgun (WGS) entry which is preliminary data.</text>
</comment>
<dbReference type="RefSeq" id="WP_107573822.1">
    <property type="nucleotide sequence ID" value="NZ_PZPL01000001.1"/>
</dbReference>
<gene>
    <name evidence="1" type="ORF">C1I63_03745</name>
</gene>